<evidence type="ECO:0000259" key="6">
    <source>
        <dbReference type="Pfam" id="PF08281"/>
    </source>
</evidence>
<dbReference type="GO" id="GO:0016987">
    <property type="term" value="F:sigma factor activity"/>
    <property type="evidence" value="ECO:0007669"/>
    <property type="project" value="UniProtKB-KW"/>
</dbReference>
<protein>
    <submittedName>
        <fullName evidence="7">RNA polymerase sigma-70 factor (ECF subfamily)</fullName>
    </submittedName>
</protein>
<dbReference type="Proteomes" id="UP000319516">
    <property type="component" value="Unassembled WGS sequence"/>
</dbReference>
<dbReference type="SUPFAM" id="SSF88659">
    <property type="entry name" value="Sigma3 and sigma4 domains of RNA polymerase sigma factors"/>
    <property type="match status" value="1"/>
</dbReference>
<dbReference type="NCBIfam" id="NF007228">
    <property type="entry name" value="PRK09646.1"/>
    <property type="match status" value="1"/>
</dbReference>
<evidence type="ECO:0000313" key="8">
    <source>
        <dbReference type="Proteomes" id="UP000319516"/>
    </source>
</evidence>
<keyword evidence="4" id="KW-0804">Transcription</keyword>
<dbReference type="InterPro" id="IPR013249">
    <property type="entry name" value="RNA_pol_sigma70_r4_t2"/>
</dbReference>
<dbReference type="GO" id="GO:0003677">
    <property type="term" value="F:DNA binding"/>
    <property type="evidence" value="ECO:0007669"/>
    <property type="project" value="InterPro"/>
</dbReference>
<evidence type="ECO:0000313" key="7">
    <source>
        <dbReference type="EMBL" id="TQL49774.1"/>
    </source>
</evidence>
<dbReference type="EMBL" id="VFOP01000001">
    <property type="protein sequence ID" value="TQL49774.1"/>
    <property type="molecule type" value="Genomic_DNA"/>
</dbReference>
<dbReference type="CDD" id="cd06171">
    <property type="entry name" value="Sigma70_r4"/>
    <property type="match status" value="1"/>
</dbReference>
<dbReference type="Gene3D" id="1.10.10.10">
    <property type="entry name" value="Winged helix-like DNA-binding domain superfamily/Winged helix DNA-binding domain"/>
    <property type="match status" value="1"/>
</dbReference>
<dbReference type="Gene3D" id="1.10.1740.10">
    <property type="match status" value="1"/>
</dbReference>
<keyword evidence="8" id="KW-1185">Reference proteome</keyword>
<dbReference type="InterPro" id="IPR013324">
    <property type="entry name" value="RNA_pol_sigma_r3/r4-like"/>
</dbReference>
<dbReference type="RefSeq" id="WP_425325823.1">
    <property type="nucleotide sequence ID" value="NZ_BAAAIK010000003.1"/>
</dbReference>
<evidence type="ECO:0000256" key="3">
    <source>
        <dbReference type="ARBA" id="ARBA00023082"/>
    </source>
</evidence>
<evidence type="ECO:0000256" key="1">
    <source>
        <dbReference type="ARBA" id="ARBA00010641"/>
    </source>
</evidence>
<comment type="similarity">
    <text evidence="1">Belongs to the sigma-70 factor family. ECF subfamily.</text>
</comment>
<dbReference type="Pfam" id="PF08281">
    <property type="entry name" value="Sigma70_r4_2"/>
    <property type="match status" value="1"/>
</dbReference>
<dbReference type="InterPro" id="IPR036388">
    <property type="entry name" value="WH-like_DNA-bd_sf"/>
</dbReference>
<dbReference type="AlphaFoldDB" id="A0A542YPC1"/>
<dbReference type="InterPro" id="IPR039425">
    <property type="entry name" value="RNA_pol_sigma-70-like"/>
</dbReference>
<organism evidence="7 8">
    <name type="scientific">Ornithinicoccus hortensis</name>
    <dbReference type="NCBI Taxonomy" id="82346"/>
    <lineage>
        <taxon>Bacteria</taxon>
        <taxon>Bacillati</taxon>
        <taxon>Actinomycetota</taxon>
        <taxon>Actinomycetes</taxon>
        <taxon>Micrococcales</taxon>
        <taxon>Intrasporangiaceae</taxon>
        <taxon>Ornithinicoccus</taxon>
    </lineage>
</organism>
<dbReference type="PANTHER" id="PTHR43133:SF66">
    <property type="entry name" value="ECF RNA POLYMERASE SIGMA FACTOR SIGK"/>
    <property type="match status" value="1"/>
</dbReference>
<proteinExistence type="inferred from homology"/>
<reference evidence="7 8" key="1">
    <citation type="submission" date="2019-06" db="EMBL/GenBank/DDBJ databases">
        <title>Sequencing the genomes of 1000 actinobacteria strains.</title>
        <authorList>
            <person name="Klenk H.-P."/>
        </authorList>
    </citation>
    <scope>NUCLEOTIDE SEQUENCE [LARGE SCALE GENOMIC DNA]</scope>
    <source>
        <strain evidence="7 8">DSM 12335</strain>
    </source>
</reference>
<feature type="domain" description="RNA polymerase sigma factor 70 region 4 type 2" evidence="6">
    <location>
        <begin position="93"/>
        <end position="141"/>
    </location>
</feature>
<evidence type="ECO:0000256" key="2">
    <source>
        <dbReference type="ARBA" id="ARBA00023015"/>
    </source>
</evidence>
<dbReference type="InterPro" id="IPR014284">
    <property type="entry name" value="RNA_pol_sigma-70_dom"/>
</dbReference>
<name>A0A542YPC1_9MICO</name>
<dbReference type="NCBIfam" id="TIGR02937">
    <property type="entry name" value="sigma70-ECF"/>
    <property type="match status" value="1"/>
</dbReference>
<gene>
    <name evidence="7" type="ORF">FB467_0866</name>
</gene>
<dbReference type="Pfam" id="PF04542">
    <property type="entry name" value="Sigma70_r2"/>
    <property type="match status" value="1"/>
</dbReference>
<accession>A0A542YPC1</accession>
<sequence length="152" mass="16755">MHGLVLRVLRDRAQAEEVTQEVFLQVWRTAGSFDPERGSAVSWLLTLAHRRAVDRVRSVVAQSAREDAYESRQATPPFDATAEVAEERLEAADVRDALGGLSAIQREAIELAYFGGLTHREVAERLGIPLGTAKTRIRDGLGTMRDRMGGAQ</sequence>
<feature type="domain" description="RNA polymerase sigma-70 region 2" evidence="5">
    <location>
        <begin position="2"/>
        <end position="58"/>
    </location>
</feature>
<evidence type="ECO:0000259" key="5">
    <source>
        <dbReference type="Pfam" id="PF04542"/>
    </source>
</evidence>
<dbReference type="InterPro" id="IPR013325">
    <property type="entry name" value="RNA_pol_sigma_r2"/>
</dbReference>
<dbReference type="PANTHER" id="PTHR43133">
    <property type="entry name" value="RNA POLYMERASE ECF-TYPE SIGMA FACTO"/>
    <property type="match status" value="1"/>
</dbReference>
<evidence type="ECO:0000256" key="4">
    <source>
        <dbReference type="ARBA" id="ARBA00023163"/>
    </source>
</evidence>
<keyword evidence="3" id="KW-0731">Sigma factor</keyword>
<keyword evidence="2" id="KW-0805">Transcription regulation</keyword>
<dbReference type="SUPFAM" id="SSF88946">
    <property type="entry name" value="Sigma2 domain of RNA polymerase sigma factors"/>
    <property type="match status" value="1"/>
</dbReference>
<dbReference type="GO" id="GO:0006352">
    <property type="term" value="P:DNA-templated transcription initiation"/>
    <property type="evidence" value="ECO:0007669"/>
    <property type="project" value="InterPro"/>
</dbReference>
<dbReference type="InterPro" id="IPR007627">
    <property type="entry name" value="RNA_pol_sigma70_r2"/>
</dbReference>
<comment type="caution">
    <text evidence="7">The sequence shown here is derived from an EMBL/GenBank/DDBJ whole genome shotgun (WGS) entry which is preliminary data.</text>
</comment>